<protein>
    <submittedName>
        <fullName evidence="1">Uncharacterized protein</fullName>
    </submittedName>
</protein>
<proteinExistence type="predicted"/>
<gene>
    <name evidence="1" type="ORF">V473_08825</name>
</gene>
<name>A0A0J8AXA3_9SPHN</name>
<accession>A0A0J8AXA3</accession>
<dbReference type="AlphaFoldDB" id="A0A0J8AXA3"/>
<evidence type="ECO:0000313" key="2">
    <source>
        <dbReference type="Proteomes" id="UP000052232"/>
    </source>
</evidence>
<keyword evidence="2" id="KW-1185">Reference proteome</keyword>
<sequence>MAADEQLFAKVLFKCLHLTTDSAGRDVKFFSRSRKVSESSRTFESAKCVERWNAQ</sequence>
<organism evidence="1 2">
    <name type="scientific">Sphingobium cupriresistens LL01</name>
    <dbReference type="NCBI Taxonomy" id="1420583"/>
    <lineage>
        <taxon>Bacteria</taxon>
        <taxon>Pseudomonadati</taxon>
        <taxon>Pseudomonadota</taxon>
        <taxon>Alphaproteobacteria</taxon>
        <taxon>Sphingomonadales</taxon>
        <taxon>Sphingomonadaceae</taxon>
        <taxon>Sphingobium</taxon>
    </lineage>
</organism>
<comment type="caution">
    <text evidence="1">The sequence shown here is derived from an EMBL/GenBank/DDBJ whole genome shotgun (WGS) entry which is preliminary data.</text>
</comment>
<reference evidence="1 2" key="1">
    <citation type="journal article" date="2015" name="G3 (Bethesda)">
        <title>Insights into Ongoing Evolution of the Hexachlorocyclohexane Catabolic Pathway from Comparative Genomics of Ten Sphingomonadaceae Strains.</title>
        <authorList>
            <person name="Pearce S.L."/>
            <person name="Oakeshott J.G."/>
            <person name="Pandey G."/>
        </authorList>
    </citation>
    <scope>NUCLEOTIDE SEQUENCE [LARGE SCALE GENOMIC DNA]</scope>
    <source>
        <strain evidence="1 2">LL01</strain>
    </source>
</reference>
<dbReference type="EMBL" id="JACT01000001">
    <property type="protein sequence ID" value="KMS58815.1"/>
    <property type="molecule type" value="Genomic_DNA"/>
</dbReference>
<dbReference type="Proteomes" id="UP000052232">
    <property type="component" value="Unassembled WGS sequence"/>
</dbReference>
<evidence type="ECO:0000313" key="1">
    <source>
        <dbReference type="EMBL" id="KMS58815.1"/>
    </source>
</evidence>